<feature type="region of interest" description="Disordered" evidence="1">
    <location>
        <begin position="818"/>
        <end position="839"/>
    </location>
</feature>
<feature type="region of interest" description="Disordered" evidence="1">
    <location>
        <begin position="601"/>
        <end position="620"/>
    </location>
</feature>
<dbReference type="CDD" id="cd14809">
    <property type="entry name" value="bZIP_AUREO-like"/>
    <property type="match status" value="1"/>
</dbReference>
<dbReference type="EMBL" id="HBGS01011252">
    <property type="protein sequence ID" value="CAD9387954.1"/>
    <property type="molecule type" value="Transcribed_RNA"/>
</dbReference>
<feature type="region of interest" description="Disordered" evidence="1">
    <location>
        <begin position="172"/>
        <end position="214"/>
    </location>
</feature>
<proteinExistence type="predicted"/>
<gene>
    <name evidence="3" type="ORF">DSPE1174_LOCUS5926</name>
</gene>
<dbReference type="GO" id="GO:0003700">
    <property type="term" value="F:DNA-binding transcription factor activity"/>
    <property type="evidence" value="ECO:0007669"/>
    <property type="project" value="InterPro"/>
</dbReference>
<dbReference type="Pfam" id="PF00170">
    <property type="entry name" value="bZIP_1"/>
    <property type="match status" value="1"/>
</dbReference>
<feature type="region of interest" description="Disordered" evidence="1">
    <location>
        <begin position="91"/>
        <end position="119"/>
    </location>
</feature>
<feature type="compositionally biased region" description="Basic and acidic residues" evidence="1">
    <location>
        <begin position="50"/>
        <end position="60"/>
    </location>
</feature>
<evidence type="ECO:0000259" key="2">
    <source>
        <dbReference type="Pfam" id="PF00170"/>
    </source>
</evidence>
<feature type="compositionally biased region" description="Low complexity" evidence="1">
    <location>
        <begin position="668"/>
        <end position="690"/>
    </location>
</feature>
<feature type="domain" description="BZIP" evidence="2">
    <location>
        <begin position="197"/>
        <end position="237"/>
    </location>
</feature>
<feature type="compositionally biased region" description="Basic and acidic residues" evidence="1">
    <location>
        <begin position="193"/>
        <end position="211"/>
    </location>
</feature>
<dbReference type="Gene3D" id="1.20.5.170">
    <property type="match status" value="1"/>
</dbReference>
<reference evidence="3" key="1">
    <citation type="submission" date="2021-01" db="EMBL/GenBank/DDBJ databases">
        <authorList>
            <person name="Corre E."/>
            <person name="Pelletier E."/>
            <person name="Niang G."/>
            <person name="Scheremetjew M."/>
            <person name="Finn R."/>
            <person name="Kale V."/>
            <person name="Holt S."/>
            <person name="Cochrane G."/>
            <person name="Meng A."/>
            <person name="Brown T."/>
            <person name="Cohen L."/>
        </authorList>
    </citation>
    <scope>NUCLEOTIDE SEQUENCE</scope>
    <source>
        <strain evidence="3">CCMP1381</strain>
    </source>
</reference>
<evidence type="ECO:0000256" key="1">
    <source>
        <dbReference type="SAM" id="MobiDB-lite"/>
    </source>
</evidence>
<dbReference type="AlphaFoldDB" id="A0A7S2B6D1"/>
<feature type="region of interest" description="Disordered" evidence="1">
    <location>
        <begin position="667"/>
        <end position="697"/>
    </location>
</feature>
<dbReference type="InterPro" id="IPR004827">
    <property type="entry name" value="bZIP"/>
</dbReference>
<feature type="region of interest" description="Disordered" evidence="1">
    <location>
        <begin position="30"/>
        <end position="72"/>
    </location>
</feature>
<evidence type="ECO:0000313" key="3">
    <source>
        <dbReference type="EMBL" id="CAD9387954.1"/>
    </source>
</evidence>
<sequence length="839" mass="90657">MPGTRSISHDLKLSRDKLNLSSMSWDCSQIEDDQGSISPHSQYRPIPLRIKLDNSNDAPKHRNRNGSHHTNEQLEDLLGVLASRVEPVDGSTAEFFDSDDDGGSDEGSCAGSEDEDDCEFTDIKPMNLQALQMTRQQLAAVSSMMMPGMVHPGLAFPKSEFDMQMLHGAPNGFKMEDLGSGRKPKRGRKRRKITPEEKAELTRQRNREHARSTRRRKKMYVECLKKQVAELLAKQHQIDAGILEPLSSTQAEEISSTRKSVVQTFFQYRATNMVDESTWNEILEDNFTLTQPRTPFRATNIGEMVGNCRKCEGAESIAHDTASIAAMFDMIKARVRQQKPDFRRKMGISYDLEPGDILCVGDRLMCSWNSSTSGLKAAGFENECGVDGMLRCSFSSKHKLVDMEITYDVMAFTRQLQQHSLIDLSVITPKSAVSRSGSMPNLARSSSNPTCKIPLRGNNMMSNTTLNSLKQMKKVKSSGNLPGIMPNLANMMGMTGGMMPMMGLGGLGGGLGGMGGIPNVQNMKIQIPGTCGLKQGKLSQSSGCLSSMMNSPIGKGGVPPQGIGHKAVSTPSGSMNNIGQFSQSIGNGMSQASNHNAALPNAKKRAVCPSTPDTGSQRPRIDSTMKKVVNQNRGYSHTGGQPPSSHNPNLPVVHRVSSGLVCSSPMPTLSTTGTSRRSSVSNTTCTTVKSPSLVGPSSSKINHLAKVLGQTVPQQPTGSVTPQQAASMAASMCAQAKNALMGTSRTTAPTSDTKAAIDAMKKGMNIMSAPIMPNMILPSPQTMLGTPWMLPGVMTAAPFLSPPMFPIAQPRHILNPSQFSSSQISQQQLIPNLQRTNTL</sequence>
<name>A0A7S2B6D1_9STRA</name>
<feature type="compositionally biased region" description="Low complexity" evidence="1">
    <location>
        <begin position="818"/>
        <end position="828"/>
    </location>
</feature>
<feature type="compositionally biased region" description="Polar residues" evidence="1">
    <location>
        <begin position="829"/>
        <end position="839"/>
    </location>
</feature>
<protein>
    <recommendedName>
        <fullName evidence="2">BZIP domain-containing protein</fullName>
    </recommendedName>
</protein>
<accession>A0A7S2B6D1</accession>
<feature type="compositionally biased region" description="Basic residues" evidence="1">
    <location>
        <begin position="182"/>
        <end position="192"/>
    </location>
</feature>
<organism evidence="3">
    <name type="scientific">Octactis speculum</name>
    <dbReference type="NCBI Taxonomy" id="3111310"/>
    <lineage>
        <taxon>Eukaryota</taxon>
        <taxon>Sar</taxon>
        <taxon>Stramenopiles</taxon>
        <taxon>Ochrophyta</taxon>
        <taxon>Dictyochophyceae</taxon>
        <taxon>Dictyochales</taxon>
        <taxon>Dictyochaceae</taxon>
        <taxon>Octactis</taxon>
    </lineage>
</organism>